<evidence type="ECO:0000256" key="1">
    <source>
        <dbReference type="SAM" id="Phobius"/>
    </source>
</evidence>
<dbReference type="EMBL" id="PEWA01000028">
    <property type="protein sequence ID" value="PIU73423.1"/>
    <property type="molecule type" value="Genomic_DNA"/>
</dbReference>
<comment type="caution">
    <text evidence="2">The sequence shown here is derived from an EMBL/GenBank/DDBJ whole genome shotgun (WGS) entry which is preliminary data.</text>
</comment>
<evidence type="ECO:0000313" key="3">
    <source>
        <dbReference type="Proteomes" id="UP000231407"/>
    </source>
</evidence>
<evidence type="ECO:0000313" key="2">
    <source>
        <dbReference type="EMBL" id="PIU73423.1"/>
    </source>
</evidence>
<gene>
    <name evidence="2" type="ORF">COS78_02380</name>
</gene>
<keyword evidence="1" id="KW-1133">Transmembrane helix</keyword>
<sequence length="133" mass="14573">MWQNKGQGIMEGVFAIGIIGLIMSGVAVLILMTLSSNKNSFDRRKATELGAVVMEELISQAQNDTENFWKLNISTNNTRSGYDGYVYSIGMTNITINGCGVGKTDCAEVVVEVGFSGRSPQSIYLNRFFSKQQ</sequence>
<evidence type="ECO:0008006" key="4">
    <source>
        <dbReference type="Google" id="ProtNLM"/>
    </source>
</evidence>
<organism evidence="2 3">
    <name type="scientific">Candidatus Shapirobacteria bacterium CG06_land_8_20_14_3_00_40_12</name>
    <dbReference type="NCBI Taxonomy" id="1974881"/>
    <lineage>
        <taxon>Bacteria</taxon>
        <taxon>Candidatus Shapironibacteriota</taxon>
    </lineage>
</organism>
<accession>A0A2M7AS90</accession>
<dbReference type="Proteomes" id="UP000231407">
    <property type="component" value="Unassembled WGS sequence"/>
</dbReference>
<proteinExistence type="predicted"/>
<dbReference type="AlphaFoldDB" id="A0A2M7AS90"/>
<feature type="transmembrane region" description="Helical" evidence="1">
    <location>
        <begin position="12"/>
        <end position="34"/>
    </location>
</feature>
<name>A0A2M7AS90_9BACT</name>
<keyword evidence="1" id="KW-0472">Membrane</keyword>
<protein>
    <recommendedName>
        <fullName evidence="4">Type II secretion system protein</fullName>
    </recommendedName>
</protein>
<reference evidence="3" key="1">
    <citation type="submission" date="2017-09" db="EMBL/GenBank/DDBJ databases">
        <title>Depth-based differentiation of microbial function through sediment-hosted aquifers and enrichment of novel symbionts in the deep terrestrial subsurface.</title>
        <authorList>
            <person name="Probst A.J."/>
            <person name="Ladd B."/>
            <person name="Jarett J.K."/>
            <person name="Geller-Mcgrath D.E."/>
            <person name="Sieber C.M.K."/>
            <person name="Emerson J.B."/>
            <person name="Anantharaman K."/>
            <person name="Thomas B.C."/>
            <person name="Malmstrom R."/>
            <person name="Stieglmeier M."/>
            <person name="Klingl A."/>
            <person name="Woyke T."/>
            <person name="Ryan C.M."/>
            <person name="Banfield J.F."/>
        </authorList>
    </citation>
    <scope>NUCLEOTIDE SEQUENCE [LARGE SCALE GENOMIC DNA]</scope>
</reference>
<keyword evidence="1" id="KW-0812">Transmembrane</keyword>